<dbReference type="SMART" id="SM00028">
    <property type="entry name" value="TPR"/>
    <property type="match status" value="3"/>
</dbReference>
<dbReference type="Gene3D" id="1.25.40.10">
    <property type="entry name" value="Tetratricopeptide repeat domain"/>
    <property type="match status" value="2"/>
</dbReference>
<dbReference type="InterPro" id="IPR002201">
    <property type="entry name" value="Glyco_trans_9"/>
</dbReference>
<dbReference type="InterPro" id="IPR011990">
    <property type="entry name" value="TPR-like_helical_dom_sf"/>
</dbReference>
<evidence type="ECO:0000313" key="1">
    <source>
        <dbReference type="EMBL" id="MDQ0536807.1"/>
    </source>
</evidence>
<dbReference type="Pfam" id="PF13432">
    <property type="entry name" value="TPR_16"/>
    <property type="match status" value="1"/>
</dbReference>
<dbReference type="EMBL" id="JAUSVU010000032">
    <property type="protein sequence ID" value="MDQ0536807.1"/>
    <property type="molecule type" value="Genomic_DNA"/>
</dbReference>
<name>A0ABU0MTN4_9PROT</name>
<dbReference type="Proteomes" id="UP001244552">
    <property type="component" value="Unassembled WGS sequence"/>
</dbReference>
<dbReference type="RefSeq" id="WP_209990173.1">
    <property type="nucleotide sequence ID" value="NZ_JAGINO010000032.1"/>
</dbReference>
<accession>A0ABU0MTN4</accession>
<dbReference type="Gene3D" id="3.40.50.2000">
    <property type="entry name" value="Glycogen Phosphorylase B"/>
    <property type="match status" value="1"/>
</dbReference>
<dbReference type="InterPro" id="IPR037919">
    <property type="entry name" value="OGT"/>
</dbReference>
<dbReference type="Pfam" id="PF01075">
    <property type="entry name" value="Glyco_transf_9"/>
    <property type="match status" value="1"/>
</dbReference>
<comment type="caution">
    <text evidence="1">The sequence shown here is derived from an EMBL/GenBank/DDBJ whole genome shotgun (WGS) entry which is preliminary data.</text>
</comment>
<dbReference type="SUPFAM" id="SSF53756">
    <property type="entry name" value="UDP-Glycosyltransferase/glycogen phosphorylase"/>
    <property type="match status" value="1"/>
</dbReference>
<evidence type="ECO:0000313" key="2">
    <source>
        <dbReference type="Proteomes" id="UP001244552"/>
    </source>
</evidence>
<sequence>MNVSSENVMHLDGSSDDAYALARRQYESGKLSQAAWICQRLLSYFPSHGPGMQLFGAIACRNGQFDVAVDCFRRALVIMPDASAARSNLATTLKNRGRLGDAEQQFRVLLASHPNLLAGYYNFASLLQHCHRFDSAIAMYRRAIVIDTHCVDAHWNLALNLLRIGQFAEGWAEYEWRWQRPGTPVEHRGVSAWTGEALDGKTLLLTCEQGLGDTLQFLRYVRVFDDRLRSGTVILRCQAELVSLLDGYPGISQVMATCEPPPPCDVQASLMSLPGLWGTTTSSIPCEVPYLHVPSRRVAMPKRSMRVGLVWGSSPTDPSRSCPLSALTWMGAIRDLKVFSLQKGPHQGQLSSIADAGFITDLSHKINDMADTAALLQDLDLVVTVDTSVAHLAGALGRPVWILLPHLADWRWLLDRDDSPWYPTARLFRQASPGDWEGVMRRLEEALVQHMQAWRQRV</sequence>
<gene>
    <name evidence="1" type="ORF">QO018_005705</name>
</gene>
<keyword evidence="2" id="KW-1185">Reference proteome</keyword>
<dbReference type="PANTHER" id="PTHR44366">
    <property type="entry name" value="UDP-N-ACETYLGLUCOSAMINE--PEPTIDE N-ACETYLGLUCOSAMINYLTRANSFERASE 110 KDA SUBUNIT"/>
    <property type="match status" value="1"/>
</dbReference>
<protein>
    <submittedName>
        <fullName evidence="1">Tfp pilus assembly protein PilF</fullName>
    </submittedName>
</protein>
<dbReference type="SUPFAM" id="SSF48452">
    <property type="entry name" value="TPR-like"/>
    <property type="match status" value="1"/>
</dbReference>
<proteinExistence type="predicted"/>
<dbReference type="PANTHER" id="PTHR44366:SF1">
    <property type="entry name" value="UDP-N-ACETYLGLUCOSAMINE--PEPTIDE N-ACETYLGLUCOSAMINYLTRANSFERASE 110 KDA SUBUNIT"/>
    <property type="match status" value="1"/>
</dbReference>
<reference evidence="1 2" key="1">
    <citation type="submission" date="2023-07" db="EMBL/GenBank/DDBJ databases">
        <title>Genomic Encyclopedia of Type Strains, Phase IV (KMG-IV): sequencing the most valuable type-strain genomes for metagenomic binning, comparative biology and taxonomic classification.</title>
        <authorList>
            <person name="Goeker M."/>
        </authorList>
    </citation>
    <scope>NUCLEOTIDE SEQUENCE [LARGE SCALE GENOMIC DNA]</scope>
    <source>
        <strain evidence="1 2">DSM 19922</strain>
    </source>
</reference>
<dbReference type="InterPro" id="IPR019734">
    <property type="entry name" value="TPR_rpt"/>
</dbReference>
<organism evidence="1 2">
    <name type="scientific">Azospirillum picis</name>
    <dbReference type="NCBI Taxonomy" id="488438"/>
    <lineage>
        <taxon>Bacteria</taxon>
        <taxon>Pseudomonadati</taxon>
        <taxon>Pseudomonadota</taxon>
        <taxon>Alphaproteobacteria</taxon>
        <taxon>Rhodospirillales</taxon>
        <taxon>Azospirillaceae</taxon>
        <taxon>Azospirillum</taxon>
    </lineage>
</organism>